<dbReference type="AlphaFoldDB" id="A0A6A6SCE5"/>
<evidence type="ECO:0000313" key="3">
    <source>
        <dbReference type="Proteomes" id="UP000799753"/>
    </source>
</evidence>
<evidence type="ECO:0000256" key="1">
    <source>
        <dbReference type="SAM" id="MobiDB-lite"/>
    </source>
</evidence>
<keyword evidence="3" id="KW-1185">Reference proteome</keyword>
<dbReference type="EMBL" id="MU006777">
    <property type="protein sequence ID" value="KAF2645250.1"/>
    <property type="molecule type" value="Genomic_DNA"/>
</dbReference>
<feature type="region of interest" description="Disordered" evidence="1">
    <location>
        <begin position="50"/>
        <end position="75"/>
    </location>
</feature>
<reference evidence="2" key="1">
    <citation type="journal article" date="2020" name="Stud. Mycol.">
        <title>101 Dothideomycetes genomes: a test case for predicting lifestyles and emergence of pathogens.</title>
        <authorList>
            <person name="Haridas S."/>
            <person name="Albert R."/>
            <person name="Binder M."/>
            <person name="Bloem J."/>
            <person name="Labutti K."/>
            <person name="Salamov A."/>
            <person name="Andreopoulos B."/>
            <person name="Baker S."/>
            <person name="Barry K."/>
            <person name="Bills G."/>
            <person name="Bluhm B."/>
            <person name="Cannon C."/>
            <person name="Castanera R."/>
            <person name="Culley D."/>
            <person name="Daum C."/>
            <person name="Ezra D."/>
            <person name="Gonzalez J."/>
            <person name="Henrissat B."/>
            <person name="Kuo A."/>
            <person name="Liang C."/>
            <person name="Lipzen A."/>
            <person name="Lutzoni F."/>
            <person name="Magnuson J."/>
            <person name="Mondo S."/>
            <person name="Nolan M."/>
            <person name="Ohm R."/>
            <person name="Pangilinan J."/>
            <person name="Park H.-J."/>
            <person name="Ramirez L."/>
            <person name="Alfaro M."/>
            <person name="Sun H."/>
            <person name="Tritt A."/>
            <person name="Yoshinaga Y."/>
            <person name="Zwiers L.-H."/>
            <person name="Turgeon B."/>
            <person name="Goodwin S."/>
            <person name="Spatafora J."/>
            <person name="Crous P."/>
            <person name="Grigoriev I."/>
        </authorList>
    </citation>
    <scope>NUCLEOTIDE SEQUENCE</scope>
    <source>
        <strain evidence="2">CBS 473.64</strain>
    </source>
</reference>
<organism evidence="2 3">
    <name type="scientific">Massarina eburnea CBS 473.64</name>
    <dbReference type="NCBI Taxonomy" id="1395130"/>
    <lineage>
        <taxon>Eukaryota</taxon>
        <taxon>Fungi</taxon>
        <taxon>Dikarya</taxon>
        <taxon>Ascomycota</taxon>
        <taxon>Pezizomycotina</taxon>
        <taxon>Dothideomycetes</taxon>
        <taxon>Pleosporomycetidae</taxon>
        <taxon>Pleosporales</taxon>
        <taxon>Massarineae</taxon>
        <taxon>Massarinaceae</taxon>
        <taxon>Massarina</taxon>
    </lineage>
</organism>
<accession>A0A6A6SCE5</accession>
<feature type="compositionally biased region" description="Low complexity" evidence="1">
    <location>
        <begin position="58"/>
        <end position="67"/>
    </location>
</feature>
<evidence type="ECO:0000313" key="2">
    <source>
        <dbReference type="EMBL" id="KAF2645250.1"/>
    </source>
</evidence>
<name>A0A6A6SCE5_9PLEO</name>
<gene>
    <name evidence="2" type="ORF">P280DRAFT_115522</name>
</gene>
<proteinExistence type="predicted"/>
<sequence length="103" mass="10763">MPGLSLHSLLQASGKTKVAFSPSPAAPSSRVLHLPRLANVLYALPSLEATPAPEEGPSLRPSLPRLPHTSTTSPTHGFTIIIASQTKAIPCMLFTARDAAVSL</sequence>
<protein>
    <submittedName>
        <fullName evidence="2">Uncharacterized protein</fullName>
    </submittedName>
</protein>
<dbReference type="Proteomes" id="UP000799753">
    <property type="component" value="Unassembled WGS sequence"/>
</dbReference>